<keyword evidence="1" id="KW-0548">Nucleotidyltransferase</keyword>
<dbReference type="EMBL" id="NKXS01001158">
    <property type="protein sequence ID" value="PIN20224.1"/>
    <property type="molecule type" value="Genomic_DNA"/>
</dbReference>
<dbReference type="STRING" id="429701.A0A2G9HRT0"/>
<proteinExistence type="predicted"/>
<keyword evidence="1" id="KW-0239">DNA-directed DNA polymerase</keyword>
<dbReference type="EC" id="2.7.7.7" evidence="1"/>
<reference evidence="2" key="1">
    <citation type="journal article" date="2018" name="Gigascience">
        <title>Genome assembly of the Pink Ipe (Handroanthus impetiginosus, Bignoniaceae), a highly valued, ecologically keystone Neotropical timber forest tree.</title>
        <authorList>
            <person name="Silva-Junior O.B."/>
            <person name="Grattapaglia D."/>
            <person name="Novaes E."/>
            <person name="Collevatti R.G."/>
        </authorList>
    </citation>
    <scope>NUCLEOTIDE SEQUENCE [LARGE SCALE GENOMIC DNA]</scope>
    <source>
        <strain evidence="2">cv. UFG-1</strain>
    </source>
</reference>
<dbReference type="Gene3D" id="2.40.70.10">
    <property type="entry name" value="Acid Proteases"/>
    <property type="match status" value="1"/>
</dbReference>
<dbReference type="CDD" id="cd00303">
    <property type="entry name" value="retropepsin_like"/>
    <property type="match status" value="1"/>
</dbReference>
<gene>
    <name evidence="1" type="ORF">CDL12_07090</name>
</gene>
<accession>A0A2G9HRT0</accession>
<keyword evidence="2" id="KW-1185">Reference proteome</keyword>
<evidence type="ECO:0000313" key="1">
    <source>
        <dbReference type="EMBL" id="PIN20224.1"/>
    </source>
</evidence>
<name>A0A2G9HRT0_9LAMI</name>
<protein>
    <submittedName>
        <fullName evidence="1">DNA-directed DNA polymerase</fullName>
        <ecNumber evidence="1">2.7.7.7</ecNumber>
    </submittedName>
</protein>
<sequence>MVEGTQSKEMHETLKKQEVLLVEKSALLVEKRAQCQAGERQYKVLLRQQYNKGKSILGEGLLAAGDKASNSHHGYKENKVGESDGYYQSNSTPFPKVEFPYFDGLEEGYLTGSLISGLKEEIQGSVLASKPKNFQHAISLAKTFEKSVDALISLVGGGSKVMGNRPIAATTQQPGNSTLVRMFSNPSKRPYTTKVDFPTPVRRLLTVEEMKVKREKNLCYNCDEIYTPDHRYKQRHVLIVTAKEKKAYTGEFVSSEVLGEEVVMKEGKMSLNAMQCSIGEGSIGAEGIVAGKRIQILIDNGSTRSFIDERIAEKLNFERNYDSPLIVSMADGYTLTSRVTSPKFSWSIHNLAFTHPIKIMKLSRYDMLKRHEPVLLDLENIKITIKYQEEVSNHSWADKEVNKLLGEFGDVFEEPKSLPPNREIEHKIQLLPNATPKRQAPYRYSHAQKNEIENVVQGMLDAGIIKPSQSSFASLILLVNKKDRTWKMCVDYRYLNSLTVKHNPNSSHG</sequence>
<dbReference type="InterPro" id="IPR032567">
    <property type="entry name" value="RTL1-rel"/>
</dbReference>
<dbReference type="Pfam" id="PF13650">
    <property type="entry name" value="Asp_protease_2"/>
    <property type="match status" value="1"/>
</dbReference>
<dbReference type="Gene3D" id="3.10.10.10">
    <property type="entry name" value="HIV Type 1 Reverse Transcriptase, subunit A, domain 1"/>
    <property type="match status" value="1"/>
</dbReference>
<organism evidence="1 2">
    <name type="scientific">Handroanthus impetiginosus</name>
    <dbReference type="NCBI Taxonomy" id="429701"/>
    <lineage>
        <taxon>Eukaryota</taxon>
        <taxon>Viridiplantae</taxon>
        <taxon>Streptophyta</taxon>
        <taxon>Embryophyta</taxon>
        <taxon>Tracheophyta</taxon>
        <taxon>Spermatophyta</taxon>
        <taxon>Magnoliopsida</taxon>
        <taxon>eudicotyledons</taxon>
        <taxon>Gunneridae</taxon>
        <taxon>Pentapetalae</taxon>
        <taxon>asterids</taxon>
        <taxon>lamiids</taxon>
        <taxon>Lamiales</taxon>
        <taxon>Bignoniaceae</taxon>
        <taxon>Crescentiina</taxon>
        <taxon>Tabebuia alliance</taxon>
        <taxon>Handroanthus</taxon>
    </lineage>
</organism>
<dbReference type="PANTHER" id="PTHR15503:SF22">
    <property type="entry name" value="TRANSPOSON TY3-I GAG POLYPROTEIN"/>
    <property type="match status" value="1"/>
</dbReference>
<dbReference type="GO" id="GO:0003887">
    <property type="term" value="F:DNA-directed DNA polymerase activity"/>
    <property type="evidence" value="ECO:0007669"/>
    <property type="project" value="UniProtKB-KW"/>
</dbReference>
<dbReference type="Proteomes" id="UP000231279">
    <property type="component" value="Unassembled WGS sequence"/>
</dbReference>
<keyword evidence="1" id="KW-0808">Transferase</keyword>
<evidence type="ECO:0000313" key="2">
    <source>
        <dbReference type="Proteomes" id="UP000231279"/>
    </source>
</evidence>
<dbReference type="PANTHER" id="PTHR15503">
    <property type="entry name" value="LDOC1 RELATED"/>
    <property type="match status" value="1"/>
</dbReference>
<dbReference type="SUPFAM" id="SSF56672">
    <property type="entry name" value="DNA/RNA polymerases"/>
    <property type="match status" value="1"/>
</dbReference>
<comment type="caution">
    <text evidence="1">The sequence shown here is derived from an EMBL/GenBank/DDBJ whole genome shotgun (WGS) entry which is preliminary data.</text>
</comment>
<dbReference type="InterPro" id="IPR043502">
    <property type="entry name" value="DNA/RNA_pol_sf"/>
</dbReference>
<dbReference type="AlphaFoldDB" id="A0A2G9HRT0"/>
<dbReference type="InterPro" id="IPR021109">
    <property type="entry name" value="Peptidase_aspartic_dom_sf"/>
</dbReference>
<dbReference type="OrthoDB" id="913048at2759"/>